<dbReference type="eggNOG" id="COG1024">
    <property type="taxonomic scope" value="Bacteria"/>
</dbReference>
<dbReference type="Pfam" id="PF00378">
    <property type="entry name" value="ECH_1"/>
    <property type="match status" value="1"/>
</dbReference>
<reference evidence="2 3" key="1">
    <citation type="submission" date="2012-08" db="EMBL/GenBank/DDBJ databases">
        <title>Whole genome shotgun sequence of Kineosphaera limosa NBRC 100340.</title>
        <authorList>
            <person name="Yoshida I."/>
            <person name="Isaki S."/>
            <person name="Hosoyama A."/>
            <person name="Tsuchikane K."/>
            <person name="Katsumata H."/>
            <person name="Ando Y."/>
            <person name="Ohji S."/>
            <person name="Hamada M."/>
            <person name="Tamura T."/>
            <person name="Yamazoe A."/>
            <person name="Yamazaki S."/>
            <person name="Fujita N."/>
        </authorList>
    </citation>
    <scope>NUCLEOTIDE SEQUENCE [LARGE SCALE GENOMIC DNA]</scope>
    <source>
        <strain evidence="2 3">NBRC 100340</strain>
    </source>
</reference>
<protein>
    <submittedName>
        <fullName evidence="2">Putative enoyl-CoA hydratase</fullName>
    </submittedName>
</protein>
<accession>K6WFY2</accession>
<name>K6WFY2_9MICO</name>
<dbReference type="Proteomes" id="UP000008366">
    <property type="component" value="Unassembled WGS sequence"/>
</dbReference>
<dbReference type="AlphaFoldDB" id="K6WFY2"/>
<dbReference type="CDD" id="cd06558">
    <property type="entry name" value="crotonase-like"/>
    <property type="match status" value="1"/>
</dbReference>
<dbReference type="InterPro" id="IPR014748">
    <property type="entry name" value="Enoyl-CoA_hydra_C"/>
</dbReference>
<organism evidence="2 3">
    <name type="scientific">Kineosphaera limosa NBRC 100340</name>
    <dbReference type="NCBI Taxonomy" id="1184609"/>
    <lineage>
        <taxon>Bacteria</taxon>
        <taxon>Bacillati</taxon>
        <taxon>Actinomycetota</taxon>
        <taxon>Actinomycetes</taxon>
        <taxon>Micrococcales</taxon>
        <taxon>Dermatophilaceae</taxon>
        <taxon>Kineosphaera</taxon>
    </lineage>
</organism>
<dbReference type="Gene3D" id="1.10.12.10">
    <property type="entry name" value="Lyase 2-enoyl-coa Hydratase, Chain A, domain 2"/>
    <property type="match status" value="1"/>
</dbReference>
<dbReference type="InterPro" id="IPR029045">
    <property type="entry name" value="ClpP/crotonase-like_dom_sf"/>
</dbReference>
<dbReference type="EMBL" id="BAHD01000111">
    <property type="protein sequence ID" value="GAB98195.1"/>
    <property type="molecule type" value="Genomic_DNA"/>
</dbReference>
<dbReference type="PANTHER" id="PTHR43459:SF1">
    <property type="entry name" value="EG:BACN32G11.4 PROTEIN"/>
    <property type="match status" value="1"/>
</dbReference>
<sequence>MPMTTNDDPVLVQRDGGVLRITINRPEALNACTTSMLRTIEGALNAHDRDPQVRVAVLTGAGRGFCSGADIGGKDGDLPTVDTLDAANAAIAAIRRFPRPVLALTRGPVAGVGVSLAIACDLVLAGEDAFFLLAFSKIGLMPDGGATALVAASIGRARAMRMALLAEKVTATQAHEWGLISHVVPVTDYEQAAADLVEALAAGPSLGYRAAKDAINDATLTELENAWRRERQGQGDLLLTADFAEGQAAFQHRRPPTFTGS</sequence>
<evidence type="ECO:0000313" key="3">
    <source>
        <dbReference type="Proteomes" id="UP000008366"/>
    </source>
</evidence>
<proteinExistence type="inferred from homology"/>
<dbReference type="SUPFAM" id="SSF52096">
    <property type="entry name" value="ClpP/crotonase"/>
    <property type="match status" value="1"/>
</dbReference>
<dbReference type="InterPro" id="IPR001753">
    <property type="entry name" value="Enoyl-CoA_hydra/iso"/>
</dbReference>
<comment type="similarity">
    <text evidence="1">Belongs to the enoyl-CoA hydratase/isomerase family.</text>
</comment>
<comment type="caution">
    <text evidence="2">The sequence shown here is derived from an EMBL/GenBank/DDBJ whole genome shotgun (WGS) entry which is preliminary data.</text>
</comment>
<dbReference type="GO" id="GO:0003824">
    <property type="term" value="F:catalytic activity"/>
    <property type="evidence" value="ECO:0007669"/>
    <property type="project" value="UniProtKB-ARBA"/>
</dbReference>
<evidence type="ECO:0000256" key="1">
    <source>
        <dbReference type="ARBA" id="ARBA00005254"/>
    </source>
</evidence>
<keyword evidence="3" id="KW-1185">Reference proteome</keyword>
<evidence type="ECO:0000313" key="2">
    <source>
        <dbReference type="EMBL" id="GAB98195.1"/>
    </source>
</evidence>
<dbReference type="PANTHER" id="PTHR43459">
    <property type="entry name" value="ENOYL-COA HYDRATASE"/>
    <property type="match status" value="1"/>
</dbReference>
<gene>
    <name evidence="2" type="ORF">KILIM_111_00010</name>
</gene>
<dbReference type="Gene3D" id="3.90.226.10">
    <property type="entry name" value="2-enoyl-CoA Hydratase, Chain A, domain 1"/>
    <property type="match status" value="1"/>
</dbReference>
<dbReference type="STRING" id="1184609.KILIM_111_00010"/>